<evidence type="ECO:0000313" key="2">
    <source>
        <dbReference type="EMBL" id="KAH3683690.1"/>
    </source>
</evidence>
<organism evidence="2 3">
    <name type="scientific">Wickerhamomyces pijperi</name>
    <name type="common">Yeast</name>
    <name type="synonym">Pichia pijperi</name>
    <dbReference type="NCBI Taxonomy" id="599730"/>
    <lineage>
        <taxon>Eukaryota</taxon>
        <taxon>Fungi</taxon>
        <taxon>Dikarya</taxon>
        <taxon>Ascomycota</taxon>
        <taxon>Saccharomycotina</taxon>
        <taxon>Saccharomycetes</taxon>
        <taxon>Phaffomycetales</taxon>
        <taxon>Wickerhamomycetaceae</taxon>
        <taxon>Wickerhamomyces</taxon>
    </lineage>
</organism>
<feature type="region of interest" description="Disordered" evidence="1">
    <location>
        <begin position="61"/>
        <end position="113"/>
    </location>
</feature>
<reference evidence="2" key="1">
    <citation type="journal article" date="2021" name="Open Biol.">
        <title>Shared evolutionary footprints suggest mitochondrial oxidative damage underlies multiple complex I losses in fungi.</title>
        <authorList>
            <person name="Schikora-Tamarit M.A."/>
            <person name="Marcet-Houben M."/>
            <person name="Nosek J."/>
            <person name="Gabaldon T."/>
        </authorList>
    </citation>
    <scope>NUCLEOTIDE SEQUENCE</scope>
    <source>
        <strain evidence="2">CBS2887</strain>
    </source>
</reference>
<keyword evidence="3" id="KW-1185">Reference proteome</keyword>
<dbReference type="EMBL" id="JAEUBG010003009">
    <property type="protein sequence ID" value="KAH3683690.1"/>
    <property type="molecule type" value="Genomic_DNA"/>
</dbReference>
<proteinExistence type="predicted"/>
<gene>
    <name evidence="2" type="ORF">WICPIJ_005374</name>
</gene>
<protein>
    <submittedName>
        <fullName evidence="2">Uncharacterized protein</fullName>
    </submittedName>
</protein>
<evidence type="ECO:0000256" key="1">
    <source>
        <dbReference type="SAM" id="MobiDB-lite"/>
    </source>
</evidence>
<accession>A0A9P8TM27</accession>
<evidence type="ECO:0000313" key="3">
    <source>
        <dbReference type="Proteomes" id="UP000774326"/>
    </source>
</evidence>
<sequence>MLGVPSLMMEWEETGFWFEFTEVISLASKEGLEYSWSSSFAEGGLNISEWLAELEELSIPATSTAEESQGSNNKSEDVKPKRVANNLDMAQQVEDDVEQDQEGGNRDRDKDLS</sequence>
<dbReference type="AlphaFoldDB" id="A0A9P8TM27"/>
<comment type="caution">
    <text evidence="2">The sequence shown here is derived from an EMBL/GenBank/DDBJ whole genome shotgun (WGS) entry which is preliminary data.</text>
</comment>
<dbReference type="Proteomes" id="UP000774326">
    <property type="component" value="Unassembled WGS sequence"/>
</dbReference>
<reference evidence="2" key="2">
    <citation type="submission" date="2021-01" db="EMBL/GenBank/DDBJ databases">
        <authorList>
            <person name="Schikora-Tamarit M.A."/>
        </authorList>
    </citation>
    <scope>NUCLEOTIDE SEQUENCE</scope>
    <source>
        <strain evidence="2">CBS2887</strain>
    </source>
</reference>
<feature type="compositionally biased region" description="Polar residues" evidence="1">
    <location>
        <begin position="61"/>
        <end position="73"/>
    </location>
</feature>
<name>A0A9P8TM27_WICPI</name>
<feature type="compositionally biased region" description="Basic and acidic residues" evidence="1">
    <location>
        <begin position="103"/>
        <end position="113"/>
    </location>
</feature>